<dbReference type="InterPro" id="IPR003010">
    <property type="entry name" value="C-N_Hydrolase"/>
</dbReference>
<keyword evidence="10" id="KW-0378">Hydrolase</keyword>
<dbReference type="Proteomes" id="UP000053226">
    <property type="component" value="Unassembled WGS sequence"/>
</dbReference>
<dbReference type="PROSITE" id="PS50263">
    <property type="entry name" value="CN_HYDROLASE"/>
    <property type="match status" value="1"/>
</dbReference>
<comment type="caution">
    <text evidence="10">The sequence shown here is derived from an EMBL/GenBank/DDBJ whole genome shotgun (WGS) entry which is preliminary data.</text>
</comment>
<evidence type="ECO:0000259" key="9">
    <source>
        <dbReference type="PROSITE" id="PS50263"/>
    </source>
</evidence>
<evidence type="ECO:0000313" key="11">
    <source>
        <dbReference type="Proteomes" id="UP000053226"/>
    </source>
</evidence>
<dbReference type="AlphaFoldDB" id="A0A0N0I958"/>
<dbReference type="EMBL" id="LGAA01000042">
    <property type="protein sequence ID" value="KPD01760.1"/>
    <property type="molecule type" value="Genomic_DNA"/>
</dbReference>
<keyword evidence="8 10" id="KW-0012">Acyltransferase</keyword>
<evidence type="ECO:0000256" key="6">
    <source>
        <dbReference type="ARBA" id="ARBA00022989"/>
    </source>
</evidence>
<accession>A0A0N0I958</accession>
<dbReference type="GO" id="GO:0005886">
    <property type="term" value="C:plasma membrane"/>
    <property type="evidence" value="ECO:0007669"/>
    <property type="project" value="UniProtKB-SubCell"/>
</dbReference>
<evidence type="ECO:0000313" key="10">
    <source>
        <dbReference type="EMBL" id="KPD01760.1"/>
    </source>
</evidence>
<comment type="similarity">
    <text evidence="2">Belongs to the CN hydrolase family. Apolipoprotein N-acyltransferase subfamily.</text>
</comment>
<evidence type="ECO:0000256" key="7">
    <source>
        <dbReference type="ARBA" id="ARBA00023136"/>
    </source>
</evidence>
<dbReference type="GO" id="GO:0042158">
    <property type="term" value="P:lipoprotein biosynthetic process"/>
    <property type="evidence" value="ECO:0007669"/>
    <property type="project" value="InterPro"/>
</dbReference>
<reference evidence="10 11" key="1">
    <citation type="submission" date="2015-07" db="EMBL/GenBank/DDBJ databases">
        <title>ATOL: Assembling a taxonomically balanced genome-scale reconstruction of the evolutionary history of the Enterobacteriaceae.</title>
        <authorList>
            <person name="Plunkett G.III."/>
            <person name="Neeno-Eckwall E.C."/>
            <person name="Glasner J.D."/>
            <person name="Perna N.T."/>
        </authorList>
    </citation>
    <scope>NUCLEOTIDE SEQUENCE [LARGE SCALE GENOMIC DNA]</scope>
    <source>
        <strain evidence="10 11">ATCC 35017</strain>
    </source>
</reference>
<comment type="subcellular location">
    <subcellularLocation>
        <location evidence="1">Cell membrane</location>
        <topology evidence="1">Multi-pass membrane protein</topology>
    </subcellularLocation>
</comment>
<dbReference type="EC" id="2.3.1.-" evidence="10"/>
<dbReference type="SUPFAM" id="SSF56317">
    <property type="entry name" value="Carbon-nitrogen hydrolase"/>
    <property type="match status" value="1"/>
</dbReference>
<evidence type="ECO:0000256" key="1">
    <source>
        <dbReference type="ARBA" id="ARBA00004651"/>
    </source>
</evidence>
<keyword evidence="4 10" id="KW-0808">Transferase</keyword>
<gene>
    <name evidence="10" type="ORF">M992_2864</name>
</gene>
<dbReference type="PANTHER" id="PTHR38686">
    <property type="entry name" value="APOLIPOPROTEIN N-ACYLTRANSFERASE"/>
    <property type="match status" value="1"/>
</dbReference>
<feature type="domain" description="CN hydrolase" evidence="9">
    <location>
        <begin position="1"/>
        <end position="70"/>
    </location>
</feature>
<evidence type="ECO:0000256" key="3">
    <source>
        <dbReference type="ARBA" id="ARBA00022475"/>
    </source>
</evidence>
<dbReference type="InterPro" id="IPR004563">
    <property type="entry name" value="Apolipo_AcylTrfase"/>
</dbReference>
<keyword evidence="10" id="KW-0449">Lipoprotein</keyword>
<evidence type="ECO:0000256" key="4">
    <source>
        <dbReference type="ARBA" id="ARBA00022679"/>
    </source>
</evidence>
<protein>
    <submittedName>
        <fullName evidence="10">Apolipoprotein N-acyltransferase/copper homeostasis protein</fullName>
        <ecNumber evidence="10">2.3.1.-</ecNumber>
        <ecNumber evidence="10">3.5.-.-</ecNumber>
    </submittedName>
</protein>
<dbReference type="InterPro" id="IPR036526">
    <property type="entry name" value="C-N_Hydrolase_sf"/>
</dbReference>
<sequence>MLTVSNDAWFGHSIGPWQHFQMARMRALELGRPLLRSTNNGVTAAVDASGNVIAEIPQFERKVLEVNVAPTTGITPYARFGSIPL</sequence>
<organism evidence="10 11">
    <name type="scientific">Moellerella wisconsensis ATCC 35017</name>
    <dbReference type="NCBI Taxonomy" id="1354267"/>
    <lineage>
        <taxon>Bacteria</taxon>
        <taxon>Pseudomonadati</taxon>
        <taxon>Pseudomonadota</taxon>
        <taxon>Gammaproteobacteria</taxon>
        <taxon>Enterobacterales</taxon>
        <taxon>Morganellaceae</taxon>
        <taxon>Moellerella</taxon>
    </lineage>
</organism>
<keyword evidence="5" id="KW-0812">Transmembrane</keyword>
<dbReference type="GO" id="GO:0016787">
    <property type="term" value="F:hydrolase activity"/>
    <property type="evidence" value="ECO:0007669"/>
    <property type="project" value="UniProtKB-KW"/>
</dbReference>
<name>A0A0N0I958_9GAMM</name>
<dbReference type="Gene3D" id="3.60.110.10">
    <property type="entry name" value="Carbon-nitrogen hydrolase"/>
    <property type="match status" value="1"/>
</dbReference>
<dbReference type="EC" id="3.5.-.-" evidence="10"/>
<keyword evidence="7" id="KW-0472">Membrane</keyword>
<dbReference type="Pfam" id="PF00795">
    <property type="entry name" value="CN_hydrolase"/>
    <property type="match status" value="1"/>
</dbReference>
<evidence type="ECO:0000256" key="8">
    <source>
        <dbReference type="ARBA" id="ARBA00023315"/>
    </source>
</evidence>
<keyword evidence="6" id="KW-1133">Transmembrane helix</keyword>
<evidence type="ECO:0000256" key="5">
    <source>
        <dbReference type="ARBA" id="ARBA00022692"/>
    </source>
</evidence>
<keyword evidence="3" id="KW-1003">Cell membrane</keyword>
<dbReference type="PANTHER" id="PTHR38686:SF1">
    <property type="entry name" value="APOLIPOPROTEIN N-ACYLTRANSFERASE"/>
    <property type="match status" value="1"/>
</dbReference>
<keyword evidence="11" id="KW-1185">Reference proteome</keyword>
<evidence type="ECO:0000256" key="2">
    <source>
        <dbReference type="ARBA" id="ARBA00010065"/>
    </source>
</evidence>
<dbReference type="GO" id="GO:0016410">
    <property type="term" value="F:N-acyltransferase activity"/>
    <property type="evidence" value="ECO:0007669"/>
    <property type="project" value="InterPro"/>
</dbReference>
<proteinExistence type="inferred from homology"/>